<dbReference type="InterPro" id="IPR032675">
    <property type="entry name" value="LRR_dom_sf"/>
</dbReference>
<keyword evidence="7" id="KW-1185">Reference proteome</keyword>
<protein>
    <submittedName>
        <fullName evidence="6">LRR and CARD domains-containing protein 3 (Nucleotide-binding oligomerization domain protein 3</fullName>
    </submittedName>
</protein>
<evidence type="ECO:0000256" key="3">
    <source>
        <dbReference type="ARBA" id="ARBA00022737"/>
    </source>
</evidence>
<evidence type="ECO:0000256" key="4">
    <source>
        <dbReference type="SAM" id="MobiDB-lite"/>
    </source>
</evidence>
<name>A0ABP0PUP9_9DINO</name>
<evidence type="ECO:0000256" key="2">
    <source>
        <dbReference type="ARBA" id="ARBA00022614"/>
    </source>
</evidence>
<feature type="compositionally biased region" description="Low complexity" evidence="4">
    <location>
        <begin position="308"/>
        <end position="317"/>
    </location>
</feature>
<organism evidence="6 7">
    <name type="scientific">Durusdinium trenchii</name>
    <dbReference type="NCBI Taxonomy" id="1381693"/>
    <lineage>
        <taxon>Eukaryota</taxon>
        <taxon>Sar</taxon>
        <taxon>Alveolata</taxon>
        <taxon>Dinophyceae</taxon>
        <taxon>Suessiales</taxon>
        <taxon>Symbiodiniaceae</taxon>
        <taxon>Durusdinium</taxon>
    </lineage>
</organism>
<dbReference type="SMART" id="SM00368">
    <property type="entry name" value="LRR_RI"/>
    <property type="match status" value="5"/>
</dbReference>
<dbReference type="SUPFAM" id="SSF52047">
    <property type="entry name" value="RNI-like"/>
    <property type="match status" value="1"/>
</dbReference>
<reference evidence="6 7" key="1">
    <citation type="submission" date="2024-02" db="EMBL/GenBank/DDBJ databases">
        <authorList>
            <person name="Chen Y."/>
            <person name="Shah S."/>
            <person name="Dougan E. K."/>
            <person name="Thang M."/>
            <person name="Chan C."/>
        </authorList>
    </citation>
    <scope>NUCLEOTIDE SEQUENCE [LARGE SCALE GENOMIC DNA]</scope>
</reference>
<evidence type="ECO:0000259" key="5">
    <source>
        <dbReference type="Pfam" id="PF13676"/>
    </source>
</evidence>
<dbReference type="InterPro" id="IPR027038">
    <property type="entry name" value="RanGap"/>
</dbReference>
<dbReference type="PANTHER" id="PTHR24113">
    <property type="entry name" value="RAN GTPASE-ACTIVATING PROTEIN 1"/>
    <property type="match status" value="1"/>
</dbReference>
<dbReference type="PANTHER" id="PTHR24113:SF12">
    <property type="entry name" value="RAN GTPASE-ACTIVATING PROTEIN 1"/>
    <property type="match status" value="1"/>
</dbReference>
<feature type="compositionally biased region" description="Gly residues" evidence="4">
    <location>
        <begin position="298"/>
        <end position="307"/>
    </location>
</feature>
<keyword evidence="3" id="KW-0677">Repeat</keyword>
<dbReference type="Pfam" id="PF13676">
    <property type="entry name" value="TIR_2"/>
    <property type="match status" value="1"/>
</dbReference>
<comment type="caution">
    <text evidence="6">The sequence shown here is derived from an EMBL/GenBank/DDBJ whole genome shotgun (WGS) entry which is preliminary data.</text>
</comment>
<dbReference type="InterPro" id="IPR001611">
    <property type="entry name" value="Leu-rich_rpt"/>
</dbReference>
<dbReference type="Gene3D" id="3.80.10.10">
    <property type="entry name" value="Ribonuclease Inhibitor"/>
    <property type="match status" value="2"/>
</dbReference>
<evidence type="ECO:0000256" key="1">
    <source>
        <dbReference type="ARBA" id="ARBA00022468"/>
    </source>
</evidence>
<feature type="region of interest" description="Disordered" evidence="4">
    <location>
        <begin position="296"/>
        <end position="319"/>
    </location>
</feature>
<keyword evidence="2" id="KW-0433">Leucine-rich repeat</keyword>
<dbReference type="Proteomes" id="UP001642464">
    <property type="component" value="Unassembled WGS sequence"/>
</dbReference>
<gene>
    <name evidence="6" type="ORF">SCF082_LOCUS38066</name>
</gene>
<dbReference type="EMBL" id="CAXAMM010038644">
    <property type="protein sequence ID" value="CAK9079767.1"/>
    <property type="molecule type" value="Genomic_DNA"/>
</dbReference>
<accession>A0ABP0PUP9</accession>
<sequence>MAAAWVYVNKNVEVRSAAHTAEAVTALRAGPAVVVDVEAVRSWKSGKVKCNGKGIDAKGAQAIAEALGESKVVEGLALYGNKIGDPGAAALAGVLERHDSLVELLLWNNKIGGKGGAALANALAVNKRLLKLDLTANRIGLDGGVAMGAALTRNSTLLELNLQDNMIGPKGCVAVALALQTNSTLEVLLLEGNNPEREGAEALLDAVAQSITLNELKLSDDEVPAELRREIAEIAQRINLVEPQTDDLAEEIKHAPSAVWESTRGIDLKMTRAEDWEERDVSESEMKRHTNLIQAGFLQGGSGGDGRAQGSQSGDSDLVASSTRAVGSGTTVAGKQAFAEDDDFEFVVTRPQWLVSNLTNVLCDPHHLEARLGGLIDSLPRQLWPDLKRWETRALMSRQFAEHFWVDKTDYFLALMEEMMLACRWDASSDFLLPSLLPSVDHSDVVALRASFENATLCWLDFEFLPKGVFQRFLAAFVGPNNFLISTSGRADVKAIFADLILLDFESTDALIFIGPSQRRVFVRINATNNQRVVIETIKIIFDCFRRIDEGFMRHRLDPKLVVSKDGSEAPSSCAAYEEIFRKPQGLVKAVDDRTRIERSDFFETFGQPLRGRGGGEITTRAFDVLVVYDPGLDATGRSVDDRVGDIAERLRRKKLTVWVDKEENMNVDPQLALVRGIADCCVVVAFLTHSYLDKITEDEDDTVQQSQFLYAKALRPVIPVLLEKGVGAKARKQEVVRSCLSSDAWIDMTSDDKVTSRLGQLEDEVRLWLNA</sequence>
<keyword evidence="1" id="KW-0343">GTPase activation</keyword>
<proteinExistence type="predicted"/>
<evidence type="ECO:0000313" key="7">
    <source>
        <dbReference type="Proteomes" id="UP001642464"/>
    </source>
</evidence>
<dbReference type="Pfam" id="PF13516">
    <property type="entry name" value="LRR_6"/>
    <property type="match status" value="3"/>
</dbReference>
<feature type="domain" description="TIR" evidence="5">
    <location>
        <begin position="642"/>
        <end position="753"/>
    </location>
</feature>
<dbReference type="InterPro" id="IPR000157">
    <property type="entry name" value="TIR_dom"/>
</dbReference>
<evidence type="ECO:0000313" key="6">
    <source>
        <dbReference type="EMBL" id="CAK9079767.1"/>
    </source>
</evidence>